<feature type="active site" description="Nucleophile" evidence="5">
    <location>
        <position position="500"/>
    </location>
</feature>
<evidence type="ECO:0000256" key="1">
    <source>
        <dbReference type="ARBA" id="ARBA00022603"/>
    </source>
</evidence>
<evidence type="ECO:0000313" key="8">
    <source>
        <dbReference type="Proteomes" id="UP000886520"/>
    </source>
</evidence>
<dbReference type="Gene3D" id="2.30.130.10">
    <property type="entry name" value="PUA domain"/>
    <property type="match status" value="1"/>
</dbReference>
<sequence>ARQTEREREMVEQASPGYRPNLQFNADVEAFFRRVFGMDHFEAICQALTCPSSYACVRVNTLQKTCQEVLTNLLKVLKDSHTTSISKPDEANEDTLCFEHPVVKNTIVVQGDGPHQIDYIGKHGVFKEVVVSRKCAESVLRGANVFVPGVLACSGHVEQGDIVAVSVAVEHLDEKGDWVVGLTRGTILLSEHGNAQLEQNERARCYIGKGRAMLSRTAIFRELHGIAVEMVDRVYSLPPLHGVLKGDIFLQNLPSIVAARVLDPQPGERILDMCAAPGGKTTALAILMKDKGTIVAIDRSHNKVMDIKKLTEEMKITCVHSYKLDALKAVQAEQKNSECLTTRECFVNEETVECTTPEVLLFHETNGGNPGLAQNSKTCRVTDYCLDIPRGSPDREVAERKHYLSNAKAIKEERKLKSRLKEAKKYQDHVTVSHVKGFLPHTFDRVLLDPPCSALGLRPRLFAGLETIEGLRRHAIYQKRLFDQAVQLCRPGGIIVYSTCTINPGENEAVVRYALDTYGCLSLIHQSPYLGEPGLIGTLDDGVSCKKLLKEEEKYLVQRFDPSGPLDTIGFFIAKFQVNPS</sequence>
<protein>
    <recommendedName>
        <fullName evidence="6">SAM-dependent MTase RsmB/NOP-type domain-containing protein</fullName>
    </recommendedName>
</protein>
<keyword evidence="8" id="KW-1185">Reference proteome</keyword>
<dbReference type="InterPro" id="IPR036974">
    <property type="entry name" value="PUA_sf"/>
</dbReference>
<feature type="binding site" evidence="5">
    <location>
        <position position="298"/>
    </location>
    <ligand>
        <name>S-adenosyl-L-methionine</name>
        <dbReference type="ChEBI" id="CHEBI:59789"/>
    </ligand>
</feature>
<dbReference type="GO" id="GO:0008173">
    <property type="term" value="F:RNA methyltransferase activity"/>
    <property type="evidence" value="ECO:0007669"/>
    <property type="project" value="InterPro"/>
</dbReference>
<dbReference type="Gene3D" id="3.40.50.150">
    <property type="entry name" value="Vaccinia Virus protein VP39"/>
    <property type="match status" value="2"/>
</dbReference>
<feature type="domain" description="SAM-dependent MTase RsmB/NOP-type" evidence="6">
    <location>
        <begin position="178"/>
        <end position="579"/>
    </location>
</feature>
<dbReference type="PRINTS" id="PR02008">
    <property type="entry name" value="RCMTFAMILY"/>
</dbReference>
<proteinExistence type="inferred from homology"/>
<organism evidence="7 8">
    <name type="scientific">Adiantum capillus-veneris</name>
    <name type="common">Maidenhair fern</name>
    <dbReference type="NCBI Taxonomy" id="13818"/>
    <lineage>
        <taxon>Eukaryota</taxon>
        <taxon>Viridiplantae</taxon>
        <taxon>Streptophyta</taxon>
        <taxon>Embryophyta</taxon>
        <taxon>Tracheophyta</taxon>
        <taxon>Polypodiopsida</taxon>
        <taxon>Polypodiidae</taxon>
        <taxon>Polypodiales</taxon>
        <taxon>Pteridineae</taxon>
        <taxon>Pteridaceae</taxon>
        <taxon>Vittarioideae</taxon>
        <taxon>Adiantum</taxon>
    </lineage>
</organism>
<dbReference type="SUPFAM" id="SSF53335">
    <property type="entry name" value="S-adenosyl-L-methionine-dependent methyltransferases"/>
    <property type="match status" value="1"/>
</dbReference>
<dbReference type="Pfam" id="PF01472">
    <property type="entry name" value="PUA"/>
    <property type="match status" value="1"/>
</dbReference>
<keyword evidence="3 5" id="KW-0949">S-adenosyl-L-methionine</keyword>
<dbReference type="InterPro" id="IPR015947">
    <property type="entry name" value="PUA-like_sf"/>
</dbReference>
<evidence type="ECO:0000256" key="2">
    <source>
        <dbReference type="ARBA" id="ARBA00022679"/>
    </source>
</evidence>
<dbReference type="OrthoDB" id="260824at2759"/>
<evidence type="ECO:0000256" key="4">
    <source>
        <dbReference type="ARBA" id="ARBA00022884"/>
    </source>
</evidence>
<reference evidence="7" key="1">
    <citation type="submission" date="2021-01" db="EMBL/GenBank/DDBJ databases">
        <title>Adiantum capillus-veneris genome.</title>
        <authorList>
            <person name="Fang Y."/>
            <person name="Liao Q."/>
        </authorList>
    </citation>
    <scope>NUCLEOTIDE SEQUENCE</scope>
    <source>
        <strain evidence="7">H3</strain>
        <tissue evidence="7">Leaf</tissue>
    </source>
</reference>
<feature type="binding site" evidence="5">
    <location>
        <position position="449"/>
    </location>
    <ligand>
        <name>S-adenosyl-L-methionine</name>
        <dbReference type="ChEBI" id="CHEBI:59789"/>
    </ligand>
</feature>
<dbReference type="AlphaFoldDB" id="A0A9D4ZR17"/>
<comment type="caution">
    <text evidence="7">The sequence shown here is derived from an EMBL/GenBank/DDBJ whole genome shotgun (WGS) entry which is preliminary data.</text>
</comment>
<dbReference type="SUPFAM" id="SSF88697">
    <property type="entry name" value="PUA domain-like"/>
    <property type="match status" value="1"/>
</dbReference>
<dbReference type="PANTHER" id="PTHR22807">
    <property type="entry name" value="NOP2 YEAST -RELATED NOL1/NOP2/FMU SUN DOMAIN-CONTAINING"/>
    <property type="match status" value="1"/>
</dbReference>
<gene>
    <name evidence="7" type="ORF">GOP47_0000988</name>
</gene>
<feature type="binding site" evidence="5">
    <location>
        <position position="325"/>
    </location>
    <ligand>
        <name>S-adenosyl-L-methionine</name>
        <dbReference type="ChEBI" id="CHEBI:59789"/>
    </ligand>
</feature>
<dbReference type="InterPro" id="IPR002478">
    <property type="entry name" value="PUA"/>
</dbReference>
<dbReference type="Proteomes" id="UP000886520">
    <property type="component" value="Chromosome 1"/>
</dbReference>
<evidence type="ECO:0000256" key="3">
    <source>
        <dbReference type="ARBA" id="ARBA00022691"/>
    </source>
</evidence>
<dbReference type="InterPro" id="IPR049560">
    <property type="entry name" value="MeTrfase_RsmB-F_NOP2_cat"/>
</dbReference>
<dbReference type="EMBL" id="JABFUD020000001">
    <property type="protein sequence ID" value="KAI5084819.1"/>
    <property type="molecule type" value="Genomic_DNA"/>
</dbReference>
<dbReference type="InterPro" id="IPR001678">
    <property type="entry name" value="MeTrfase_RsmB-F_NOP2_dom"/>
</dbReference>
<accession>A0A9D4ZR17</accession>
<dbReference type="GO" id="GO:0003723">
    <property type="term" value="F:RNA binding"/>
    <property type="evidence" value="ECO:0007669"/>
    <property type="project" value="UniProtKB-UniRule"/>
</dbReference>
<dbReference type="GO" id="GO:0001510">
    <property type="term" value="P:RNA methylation"/>
    <property type="evidence" value="ECO:0007669"/>
    <property type="project" value="InterPro"/>
</dbReference>
<feature type="binding site" evidence="5">
    <location>
        <begin position="274"/>
        <end position="280"/>
    </location>
    <ligand>
        <name>S-adenosyl-L-methionine</name>
        <dbReference type="ChEBI" id="CHEBI:59789"/>
    </ligand>
</feature>
<dbReference type="InterPro" id="IPR029063">
    <property type="entry name" value="SAM-dependent_MTases_sf"/>
</dbReference>
<dbReference type="InterPro" id="IPR023267">
    <property type="entry name" value="RCMT"/>
</dbReference>
<dbReference type="PROSITE" id="PS50890">
    <property type="entry name" value="PUA"/>
    <property type="match status" value="1"/>
</dbReference>
<dbReference type="Pfam" id="PF01189">
    <property type="entry name" value="Methyltr_RsmB-F"/>
    <property type="match status" value="2"/>
</dbReference>
<feature type="non-terminal residue" evidence="7">
    <location>
        <position position="581"/>
    </location>
</feature>
<keyword evidence="1 5" id="KW-0489">Methyltransferase</keyword>
<comment type="similarity">
    <text evidence="5">Belongs to the class I-like SAM-binding methyltransferase superfamily. RsmB/NOP family.</text>
</comment>
<dbReference type="PANTHER" id="PTHR22807:SF34">
    <property type="entry name" value="TRNA (CYTOSINE(72)-C(5))-METHYLTRANSFERASE NSUN6"/>
    <property type="match status" value="1"/>
</dbReference>
<keyword evidence="2 5" id="KW-0808">Transferase</keyword>
<dbReference type="CDD" id="cd21150">
    <property type="entry name" value="PUA_NSun6-like"/>
    <property type="match status" value="1"/>
</dbReference>
<dbReference type="PROSITE" id="PS51686">
    <property type="entry name" value="SAM_MT_RSMB_NOP"/>
    <property type="match status" value="1"/>
</dbReference>
<evidence type="ECO:0000259" key="6">
    <source>
        <dbReference type="PROSITE" id="PS51686"/>
    </source>
</evidence>
<name>A0A9D4ZR17_ADICA</name>
<evidence type="ECO:0000313" key="7">
    <source>
        <dbReference type="EMBL" id="KAI5084819.1"/>
    </source>
</evidence>
<evidence type="ECO:0000256" key="5">
    <source>
        <dbReference type="PROSITE-ProRule" id="PRU01023"/>
    </source>
</evidence>
<keyword evidence="4 5" id="KW-0694">RNA-binding</keyword>